<evidence type="ECO:0000313" key="2">
    <source>
        <dbReference type="EMBL" id="GAY75455.1"/>
    </source>
</evidence>
<accession>A0A4Y1Z8Y5</accession>
<dbReference type="Proteomes" id="UP000319716">
    <property type="component" value="Unassembled WGS sequence"/>
</dbReference>
<dbReference type="AlphaFoldDB" id="A0A4Y1Z8Y5"/>
<gene>
    <name evidence="2" type="ORF">NBRC111894_1009</name>
</gene>
<evidence type="ECO:0000256" key="1">
    <source>
        <dbReference type="SAM" id="MobiDB-lite"/>
    </source>
</evidence>
<protein>
    <submittedName>
        <fullName evidence="2">Uncharacterized protein</fullName>
    </submittedName>
</protein>
<evidence type="ECO:0000313" key="3">
    <source>
        <dbReference type="Proteomes" id="UP000319716"/>
    </source>
</evidence>
<reference evidence="2 3" key="1">
    <citation type="submission" date="2017-11" db="EMBL/GenBank/DDBJ databases">
        <title>Draft Genome Sequence of Sporolactobacillus inulinus NBRC 111894 Isolated from Koso, a Japanese Sugar-Vegetable Fermented Beverage.</title>
        <authorList>
            <person name="Chiou T.Y."/>
            <person name="Oshima K."/>
            <person name="Suda W."/>
            <person name="Hattori M."/>
            <person name="Takahashi T."/>
        </authorList>
    </citation>
    <scope>NUCLEOTIDE SEQUENCE [LARGE SCALE GENOMIC DNA]</scope>
    <source>
        <strain evidence="2 3">NBRC111894</strain>
    </source>
</reference>
<dbReference type="EMBL" id="BEXB01000005">
    <property type="protein sequence ID" value="GAY75455.1"/>
    <property type="molecule type" value="Genomic_DNA"/>
</dbReference>
<feature type="region of interest" description="Disordered" evidence="1">
    <location>
        <begin position="17"/>
        <end position="44"/>
    </location>
</feature>
<name>A0A4Y1Z8Y5_9BACL</name>
<organism evidence="2 3">
    <name type="scientific">Sporolactobacillus inulinus</name>
    <dbReference type="NCBI Taxonomy" id="2078"/>
    <lineage>
        <taxon>Bacteria</taxon>
        <taxon>Bacillati</taxon>
        <taxon>Bacillota</taxon>
        <taxon>Bacilli</taxon>
        <taxon>Bacillales</taxon>
        <taxon>Sporolactobacillaceae</taxon>
        <taxon>Sporolactobacillus</taxon>
    </lineage>
</organism>
<proteinExistence type="predicted"/>
<sequence length="44" mass="5038">MIADICAYKTNLYPVYSSRKMRSREEQPASKSPLHTPGNILLKE</sequence>
<comment type="caution">
    <text evidence="2">The sequence shown here is derived from an EMBL/GenBank/DDBJ whole genome shotgun (WGS) entry which is preliminary data.</text>
</comment>